<feature type="transmembrane region" description="Helical" evidence="1">
    <location>
        <begin position="76"/>
        <end position="95"/>
    </location>
</feature>
<dbReference type="GO" id="GO:0007041">
    <property type="term" value="P:lysosomal transport"/>
    <property type="evidence" value="ECO:0007669"/>
    <property type="project" value="TreeGrafter"/>
</dbReference>
<dbReference type="Ensembl" id="ENSSPUT00000012792.1">
    <property type="protein sequence ID" value="ENSSPUP00000011995.1"/>
    <property type="gene ID" value="ENSSPUG00000009196.1"/>
</dbReference>
<name>A0A8D0GVF2_SPHPU</name>
<dbReference type="OMA" id="NCSVRGD"/>
<feature type="transmembrane region" description="Helical" evidence="1">
    <location>
        <begin position="186"/>
        <end position="204"/>
    </location>
</feature>
<sequence length="318" mass="35949">TARLAWFGWTLAETPFLPPLVSWNNLRIPGVLQRLAATYLATAVLELLFAKAVAEGSTSVSTCPSGWDILPFWPQWIFILMLEAVWLSLTFLLTVPGCPEGYLGPGGIGDLGKYPNCTGGAARYIDHLLLGERHIYQHPSSNVLYKTTVAYDPEGILGTINSIVMAFLGLQAGRILLFYKDQHKQIMLRFFIWSLVLGVVSAALTKCTKDQGWIPVNKNLWSLSYVTTLSCFAFLLLLLIYFLVDSRRLWSGAPFFYPGINSILVYVGHEIFEDYFPFKWKKKDGQSHGEHLAQNLVATSIWVLVSYVLYRKRIFWKI</sequence>
<dbReference type="Proteomes" id="UP000694392">
    <property type="component" value="Unplaced"/>
</dbReference>
<proteinExistence type="predicted"/>
<accession>A0A8D0GVF2</accession>
<keyword evidence="1" id="KW-0812">Transmembrane</keyword>
<keyword evidence="3" id="KW-1185">Reference proteome</keyword>
<protein>
    <recommendedName>
        <fullName evidence="4">Heparan-alpha-glucosaminide N-acetyltransferase</fullName>
    </recommendedName>
</protein>
<dbReference type="PANTHER" id="PTHR31061:SF37">
    <property type="entry name" value="HEPARAN-ALPHA-GLUCOSAMINIDE N-ACETYLTRANSFERASE"/>
    <property type="match status" value="1"/>
</dbReference>
<keyword evidence="1" id="KW-0472">Membrane</keyword>
<reference evidence="2" key="1">
    <citation type="submission" date="2025-08" db="UniProtKB">
        <authorList>
            <consortium name="Ensembl"/>
        </authorList>
    </citation>
    <scope>IDENTIFICATION</scope>
</reference>
<evidence type="ECO:0000313" key="2">
    <source>
        <dbReference type="Ensembl" id="ENSSPUP00000011995.1"/>
    </source>
</evidence>
<evidence type="ECO:0000313" key="3">
    <source>
        <dbReference type="Proteomes" id="UP000694392"/>
    </source>
</evidence>
<dbReference type="PANTHER" id="PTHR31061">
    <property type="entry name" value="LD22376P"/>
    <property type="match status" value="1"/>
</dbReference>
<keyword evidence="1" id="KW-1133">Transmembrane helix</keyword>
<feature type="transmembrane region" description="Helical" evidence="1">
    <location>
        <begin position="292"/>
        <end position="310"/>
    </location>
</feature>
<evidence type="ECO:0000256" key="1">
    <source>
        <dbReference type="SAM" id="Phobius"/>
    </source>
</evidence>
<evidence type="ECO:0008006" key="4">
    <source>
        <dbReference type="Google" id="ProtNLM"/>
    </source>
</evidence>
<organism evidence="2 3">
    <name type="scientific">Sphenodon punctatus</name>
    <name type="common">Tuatara</name>
    <name type="synonym">Hatteria punctata</name>
    <dbReference type="NCBI Taxonomy" id="8508"/>
    <lineage>
        <taxon>Eukaryota</taxon>
        <taxon>Metazoa</taxon>
        <taxon>Chordata</taxon>
        <taxon>Craniata</taxon>
        <taxon>Vertebrata</taxon>
        <taxon>Euteleostomi</taxon>
        <taxon>Lepidosauria</taxon>
        <taxon>Sphenodontia</taxon>
        <taxon>Sphenodontidae</taxon>
        <taxon>Sphenodon</taxon>
    </lineage>
</organism>
<feature type="transmembrane region" description="Helical" evidence="1">
    <location>
        <begin position="224"/>
        <end position="243"/>
    </location>
</feature>
<reference evidence="2" key="2">
    <citation type="submission" date="2025-09" db="UniProtKB">
        <authorList>
            <consortium name="Ensembl"/>
        </authorList>
    </citation>
    <scope>IDENTIFICATION</scope>
</reference>
<feature type="transmembrane region" description="Helical" evidence="1">
    <location>
        <begin position="156"/>
        <end position="179"/>
    </location>
</feature>
<dbReference type="AlphaFoldDB" id="A0A8D0GVF2"/>
<dbReference type="GeneTree" id="ENSGT00390000001491"/>
<dbReference type="GO" id="GO:0005765">
    <property type="term" value="C:lysosomal membrane"/>
    <property type="evidence" value="ECO:0007669"/>
    <property type="project" value="TreeGrafter"/>
</dbReference>
<feature type="transmembrane region" description="Helical" evidence="1">
    <location>
        <begin position="255"/>
        <end position="272"/>
    </location>
</feature>